<keyword evidence="14" id="KW-1185">Reference proteome</keyword>
<evidence type="ECO:0000256" key="9">
    <source>
        <dbReference type="ARBA" id="ARBA00022917"/>
    </source>
</evidence>
<dbReference type="GO" id="GO:0005524">
    <property type="term" value="F:ATP binding"/>
    <property type="evidence" value="ECO:0007669"/>
    <property type="project" value="UniProtKB-KW"/>
</dbReference>
<dbReference type="EC" id="6.1.1.16" evidence="3"/>
<evidence type="ECO:0000256" key="4">
    <source>
        <dbReference type="ARBA" id="ARBA00022598"/>
    </source>
</evidence>
<keyword evidence="6" id="KW-0547">Nucleotide-binding</keyword>
<gene>
    <name evidence="13" type="ORF">CHLNCDRAFT_137034</name>
</gene>
<evidence type="ECO:0000313" key="14">
    <source>
        <dbReference type="Proteomes" id="UP000008141"/>
    </source>
</evidence>
<dbReference type="HAMAP" id="MF_00041">
    <property type="entry name" value="Cys_tRNA_synth"/>
    <property type="match status" value="1"/>
</dbReference>
<dbReference type="PANTHER" id="PTHR10890">
    <property type="entry name" value="CYSTEINYL-TRNA SYNTHETASE"/>
    <property type="match status" value="1"/>
</dbReference>
<dbReference type="NCBIfam" id="TIGR00435">
    <property type="entry name" value="cysS"/>
    <property type="match status" value="1"/>
</dbReference>
<keyword evidence="8" id="KW-0067">ATP-binding</keyword>
<reference evidence="13 14" key="1">
    <citation type="journal article" date="2010" name="Plant Cell">
        <title>The Chlorella variabilis NC64A genome reveals adaptation to photosymbiosis, coevolution with viruses, and cryptic sex.</title>
        <authorList>
            <person name="Blanc G."/>
            <person name="Duncan G."/>
            <person name="Agarkova I."/>
            <person name="Borodovsky M."/>
            <person name="Gurnon J."/>
            <person name="Kuo A."/>
            <person name="Lindquist E."/>
            <person name="Lucas S."/>
            <person name="Pangilinan J."/>
            <person name="Polle J."/>
            <person name="Salamov A."/>
            <person name="Terry A."/>
            <person name="Yamada T."/>
            <person name="Dunigan D.D."/>
            <person name="Grigoriev I.V."/>
            <person name="Claverie J.M."/>
            <person name="Van Etten J.L."/>
        </authorList>
    </citation>
    <scope>NUCLEOTIDE SEQUENCE [LARGE SCALE GENOMIC DNA]</scope>
    <source>
        <strain evidence="13 14">NC64A</strain>
    </source>
</reference>
<dbReference type="Gene3D" id="1.20.120.1910">
    <property type="entry name" value="Cysteine-tRNA ligase, C-terminal anti-codon recognition domain"/>
    <property type="match status" value="1"/>
</dbReference>
<dbReference type="PRINTS" id="PR00983">
    <property type="entry name" value="TRNASYNTHCYS"/>
</dbReference>
<comment type="similarity">
    <text evidence="2">Belongs to the class-I aminoacyl-tRNA synthetase family.</text>
</comment>
<evidence type="ECO:0000256" key="11">
    <source>
        <dbReference type="ARBA" id="ARBA00031499"/>
    </source>
</evidence>
<dbReference type="InterPro" id="IPR032678">
    <property type="entry name" value="tRNA-synt_1_cat_dom"/>
</dbReference>
<evidence type="ECO:0000256" key="3">
    <source>
        <dbReference type="ARBA" id="ARBA00012832"/>
    </source>
</evidence>
<feature type="domain" description="Cysteinyl-tRNA synthetase class Ia DALR" evidence="12">
    <location>
        <begin position="461"/>
        <end position="530"/>
    </location>
</feature>
<evidence type="ECO:0000256" key="10">
    <source>
        <dbReference type="ARBA" id="ARBA00023146"/>
    </source>
</evidence>
<dbReference type="EMBL" id="GL433852">
    <property type="protein sequence ID" value="EFN53199.1"/>
    <property type="molecule type" value="Genomic_DNA"/>
</dbReference>
<dbReference type="GeneID" id="17352630"/>
<dbReference type="RefSeq" id="XP_005845301.1">
    <property type="nucleotide sequence ID" value="XM_005845239.1"/>
</dbReference>
<dbReference type="CDD" id="cd00672">
    <property type="entry name" value="CysRS_core"/>
    <property type="match status" value="1"/>
</dbReference>
<sequence length="606" mass="65323">MWRALRLGFRQGATAVGAAGRVAGQQQAAAPWRLHPRHHPSRLCCTSASAAQQAAAAPAAEQAAAAPLPAGRELLLHNTLTRQKEVFRPRADQGNRVSMYVCGVTVYDYSHIGHARAYVAFDVIYRLLRHLGYAVTYVRNFTDVDDKIIARAAAAGEEPLALARRFIAEFHADMELLGCLPPDLEPRATEYIPHMVAMIQRIIDHGHAYAVGGDVFFDVASLPGYGRLSGRSQEDNRAGERVAVDERKRGAADFALWKAAKPGEPTWESPWGPGRPGWHIECSAMIREVLGEVIDIHGGGRDLVFPHHENELAQSRAASGACSCGHDHGAATASASASNGSGGGGQDEFVRYWLHNGFVNVDSEKMSKSLGNFFTIREVVAQYHPRALRWFLVGTQYRQPINYTQRALEEASDRVFYLYQTLADMGAVLDGGEEGQAALAAARQQLAAPAAAASGSGLLAEVQAALTDDVNTPLAIAAFSAPLKSANDLVHTKKGKKQAGRLQALAECYAALETCLQLLGLWAEQPQDVLLELRQLALKRAGLGEDEIAAAIEERAAARAAKDYAAADVVRLRLEAAGILIMDTPQGTTWKPGPRLNIAEEENAAA</sequence>
<evidence type="ECO:0000256" key="2">
    <source>
        <dbReference type="ARBA" id="ARBA00005594"/>
    </source>
</evidence>
<dbReference type="Pfam" id="PF09190">
    <property type="entry name" value="DALR_2"/>
    <property type="match status" value="1"/>
</dbReference>
<evidence type="ECO:0000256" key="5">
    <source>
        <dbReference type="ARBA" id="ARBA00022723"/>
    </source>
</evidence>
<evidence type="ECO:0000259" key="12">
    <source>
        <dbReference type="SMART" id="SM00840"/>
    </source>
</evidence>
<accession>E1ZLU6</accession>
<dbReference type="InterPro" id="IPR009080">
    <property type="entry name" value="tRNAsynth_Ia_anticodon-bd"/>
</dbReference>
<dbReference type="GO" id="GO:0046872">
    <property type="term" value="F:metal ion binding"/>
    <property type="evidence" value="ECO:0007669"/>
    <property type="project" value="UniProtKB-KW"/>
</dbReference>
<dbReference type="eggNOG" id="KOG2007">
    <property type="taxonomic scope" value="Eukaryota"/>
</dbReference>
<evidence type="ECO:0000256" key="1">
    <source>
        <dbReference type="ARBA" id="ARBA00001947"/>
    </source>
</evidence>
<dbReference type="Proteomes" id="UP000008141">
    <property type="component" value="Unassembled WGS sequence"/>
</dbReference>
<dbReference type="KEGG" id="cvr:CHLNCDRAFT_137034"/>
<dbReference type="Gene3D" id="3.40.50.620">
    <property type="entry name" value="HUPs"/>
    <property type="match status" value="1"/>
</dbReference>
<dbReference type="GO" id="GO:0005737">
    <property type="term" value="C:cytoplasm"/>
    <property type="evidence" value="ECO:0007669"/>
    <property type="project" value="InterPro"/>
</dbReference>
<dbReference type="FunCoup" id="E1ZLU6">
    <property type="interactions" value="1808"/>
</dbReference>
<keyword evidence="4" id="KW-0436">Ligase</keyword>
<name>E1ZLU6_CHLVA</name>
<proteinExistence type="inferred from homology"/>
<dbReference type="SMART" id="SM00840">
    <property type="entry name" value="DALR_2"/>
    <property type="match status" value="1"/>
</dbReference>
<keyword evidence="9" id="KW-0648">Protein biosynthesis</keyword>
<evidence type="ECO:0000256" key="8">
    <source>
        <dbReference type="ARBA" id="ARBA00022840"/>
    </source>
</evidence>
<keyword evidence="10" id="KW-0030">Aminoacyl-tRNA synthetase</keyword>
<evidence type="ECO:0000256" key="7">
    <source>
        <dbReference type="ARBA" id="ARBA00022833"/>
    </source>
</evidence>
<dbReference type="AlphaFoldDB" id="E1ZLU6"/>
<dbReference type="Pfam" id="PF01406">
    <property type="entry name" value="tRNA-synt_1e"/>
    <property type="match status" value="2"/>
</dbReference>
<dbReference type="InterPro" id="IPR015803">
    <property type="entry name" value="Cys-tRNA-ligase"/>
</dbReference>
<dbReference type="PANTHER" id="PTHR10890:SF25">
    <property type="entry name" value="CYSTEINE--TRNA LIGASE, CHLOROPLASTIC_MITOCHONDRIAL"/>
    <property type="match status" value="1"/>
</dbReference>
<dbReference type="InterPro" id="IPR014729">
    <property type="entry name" value="Rossmann-like_a/b/a_fold"/>
</dbReference>
<dbReference type="SUPFAM" id="SSF52374">
    <property type="entry name" value="Nucleotidylyl transferase"/>
    <property type="match status" value="1"/>
</dbReference>
<dbReference type="FunFam" id="3.40.50.620:FF:000009">
    <property type="entry name" value="Cysteine--tRNA ligase"/>
    <property type="match status" value="1"/>
</dbReference>
<dbReference type="STRING" id="554065.E1ZLU6"/>
<comment type="cofactor">
    <cofactor evidence="1">
        <name>Zn(2+)</name>
        <dbReference type="ChEBI" id="CHEBI:29105"/>
    </cofactor>
</comment>
<keyword evidence="5" id="KW-0479">Metal-binding</keyword>
<dbReference type="GO" id="GO:0006423">
    <property type="term" value="P:cysteinyl-tRNA aminoacylation"/>
    <property type="evidence" value="ECO:0007669"/>
    <property type="project" value="InterPro"/>
</dbReference>
<keyword evidence="7" id="KW-0862">Zinc</keyword>
<dbReference type="OMA" id="IMRWPSP"/>
<dbReference type="OrthoDB" id="438179at2759"/>
<evidence type="ECO:0000256" key="6">
    <source>
        <dbReference type="ARBA" id="ARBA00022741"/>
    </source>
</evidence>
<dbReference type="InterPro" id="IPR024909">
    <property type="entry name" value="Cys-tRNA/MSH_ligase"/>
</dbReference>
<dbReference type="GO" id="GO:0004817">
    <property type="term" value="F:cysteine-tRNA ligase activity"/>
    <property type="evidence" value="ECO:0007669"/>
    <property type="project" value="UniProtKB-EC"/>
</dbReference>
<dbReference type="InParanoid" id="E1ZLU6"/>
<dbReference type="InterPro" id="IPR015273">
    <property type="entry name" value="Cys-tRNA-synt_Ia_DALR"/>
</dbReference>
<evidence type="ECO:0000313" key="13">
    <source>
        <dbReference type="EMBL" id="EFN53199.1"/>
    </source>
</evidence>
<dbReference type="SUPFAM" id="SSF47323">
    <property type="entry name" value="Anticodon-binding domain of a subclass of class I aminoacyl-tRNA synthetases"/>
    <property type="match status" value="1"/>
</dbReference>
<protein>
    <recommendedName>
        <fullName evidence="3">cysteine--tRNA ligase</fullName>
        <ecNumber evidence="3">6.1.1.16</ecNumber>
    </recommendedName>
    <alternativeName>
        <fullName evidence="11">Cysteinyl-tRNA synthetase</fullName>
    </alternativeName>
</protein>
<dbReference type="InterPro" id="IPR056411">
    <property type="entry name" value="CysS_C"/>
</dbReference>
<organism evidence="14">
    <name type="scientific">Chlorella variabilis</name>
    <name type="common">Green alga</name>
    <dbReference type="NCBI Taxonomy" id="554065"/>
    <lineage>
        <taxon>Eukaryota</taxon>
        <taxon>Viridiplantae</taxon>
        <taxon>Chlorophyta</taxon>
        <taxon>core chlorophytes</taxon>
        <taxon>Trebouxiophyceae</taxon>
        <taxon>Chlorellales</taxon>
        <taxon>Chlorellaceae</taxon>
        <taxon>Chlorella clade</taxon>
        <taxon>Chlorella</taxon>
    </lineage>
</organism>
<dbReference type="Pfam" id="PF23493">
    <property type="entry name" value="CysS_C"/>
    <property type="match status" value="1"/>
</dbReference>